<feature type="domain" description="N-acetyltransferase" evidence="1">
    <location>
        <begin position="1"/>
        <end position="154"/>
    </location>
</feature>
<dbReference type="PROSITE" id="PS51186">
    <property type="entry name" value="GNAT"/>
    <property type="match status" value="1"/>
</dbReference>
<gene>
    <name evidence="2" type="ORF">KIH39_13150</name>
</gene>
<dbReference type="SUPFAM" id="SSF55729">
    <property type="entry name" value="Acyl-CoA N-acyltransferases (Nat)"/>
    <property type="match status" value="1"/>
</dbReference>
<proteinExistence type="predicted"/>
<evidence type="ECO:0000259" key="1">
    <source>
        <dbReference type="PROSITE" id="PS51186"/>
    </source>
</evidence>
<dbReference type="GO" id="GO:0016747">
    <property type="term" value="F:acyltransferase activity, transferring groups other than amino-acyl groups"/>
    <property type="evidence" value="ECO:0007669"/>
    <property type="project" value="InterPro"/>
</dbReference>
<evidence type="ECO:0000313" key="3">
    <source>
        <dbReference type="Proteomes" id="UP000676194"/>
    </source>
</evidence>
<dbReference type="InterPro" id="IPR000182">
    <property type="entry name" value="GNAT_dom"/>
</dbReference>
<dbReference type="EMBL" id="CP074694">
    <property type="protein sequence ID" value="QVL29818.1"/>
    <property type="molecule type" value="Genomic_DNA"/>
</dbReference>
<evidence type="ECO:0000313" key="2">
    <source>
        <dbReference type="EMBL" id="QVL29818.1"/>
    </source>
</evidence>
<reference evidence="2" key="1">
    <citation type="submission" date="2021-05" db="EMBL/GenBank/DDBJ databases">
        <title>Complete genome sequence of the cellulolytic planctomycete Telmatocola sphagniphila SP2T and characterization of the first cellulase from planctomycetes.</title>
        <authorList>
            <person name="Rakitin A.L."/>
            <person name="Beletsky A.V."/>
            <person name="Naumoff D.G."/>
            <person name="Kulichevskaya I.S."/>
            <person name="Mardanov A.V."/>
            <person name="Ravin N.V."/>
            <person name="Dedysh S.N."/>
        </authorList>
    </citation>
    <scope>NUCLEOTIDE SEQUENCE</scope>
    <source>
        <strain evidence="2">SP2T</strain>
    </source>
</reference>
<dbReference type="RefSeq" id="WP_213493700.1">
    <property type="nucleotide sequence ID" value="NZ_CP074694.1"/>
</dbReference>
<dbReference type="Pfam" id="PF00583">
    <property type="entry name" value="Acetyltransf_1"/>
    <property type="match status" value="1"/>
</dbReference>
<dbReference type="AlphaFoldDB" id="A0A8E6B156"/>
<dbReference type="CDD" id="cd04301">
    <property type="entry name" value="NAT_SF"/>
    <property type="match status" value="1"/>
</dbReference>
<dbReference type="Proteomes" id="UP000676194">
    <property type="component" value="Chromosome"/>
</dbReference>
<dbReference type="InterPro" id="IPR016181">
    <property type="entry name" value="Acyl_CoA_acyltransferase"/>
</dbReference>
<name>A0A8E6B156_9BACT</name>
<accession>A0A8E6B156</accession>
<dbReference type="Gene3D" id="3.40.630.30">
    <property type="match status" value="1"/>
</dbReference>
<protein>
    <submittedName>
        <fullName evidence="2">GNAT family N-acetyltransferase</fullName>
    </submittedName>
</protein>
<dbReference type="KEGG" id="tsph:KIH39_13150"/>
<organism evidence="2 3">
    <name type="scientific">Telmatocola sphagniphila</name>
    <dbReference type="NCBI Taxonomy" id="1123043"/>
    <lineage>
        <taxon>Bacteria</taxon>
        <taxon>Pseudomonadati</taxon>
        <taxon>Planctomycetota</taxon>
        <taxon>Planctomycetia</taxon>
        <taxon>Gemmatales</taxon>
        <taxon>Gemmataceae</taxon>
    </lineage>
</organism>
<keyword evidence="3" id="KW-1185">Reference proteome</keyword>
<sequence length="154" mass="17832">MRIRRASVTDIAVLVEFNRRLAWETEHKKLLPETLTSGVTAIFSDPAKGFYLVAEVNGVVVGQLMITYEWSDWRNGWFWWVQSVYVQAEHRRGGVFRSLFQEAEKLGHEQGNVVGLRLYVEKENERGQKTYQSLGMEEIPFLMYQKGWCATAPS</sequence>